<evidence type="ECO:0000313" key="3">
    <source>
        <dbReference type="EMBL" id="CAI94295.1"/>
    </source>
</evidence>
<sequence>MKKLLSILTISTLTASIPAPLLANTPATRTLTSNSNNDYLPIKEFKNINVSSLKMTIDSKDNIYIGTYTDVLVLKHGETTATKLDGIITNAIKYSVNSLGVDSKDNIYIAKFDGAYKLSAGATTATKLDGISEGIECTKIDSKDNIYIGTDNGAYKLSAGSNTPTKINGINERILNIEIDNNNNVYFGTDSGAYKLSAGSNTPTKINGINVYVNTIAVDSKDNIYFVTLNCVFVLKQGETTATKIDGIDGYVNTIAVDSKDNIYFSSFDNGVFLLKHGATTATKIDGIQPFFSMADFKFDKNNKIYFGTSNGVFVLKQGETTTTKIDGIDGYVWTIGIDSENNIYFGTSKGINILQTALSWVKQQSQFALVDSTKTQTWTRNDLLTVDGELNIDIANPNIDKIIFDNVEQPQTNKQWKINVKPEIAPRDHNLQVTFTLDGKQYTSEITVSMQAKIDPPAPSKQENLSELIKTTDLGNIFDNNDDTIFTAVNQKNSNVIDDFSQIEITKKDNNSATLTAKKDSKSYAGSVDITYNVVPATIVDLKIDVTSSASGIQIDSDYLAQLDSSKMTNKVDTFYYSNGKSTIKIKQPSTGNFITGVVYGCDDKWNKTSQSSNIDPTTGLEIDKGQYGSVDGRYLIELQHKDLPTHTKTIYLQISEKQKIEHYWDTPNGKKFEEWAEDNGEKNIRGYGASQLNNLFEISAIWKQSLKHLDLKLDNFVVDNIKNVSQDEIDTYKTKMLASVKEQVENYASGVVENTDYVININNLVAGDWTTSKDVKVQAVSGSTKLLSFDSKTIPVEQKEQVTPLTSTPDNKKDGDNKFWIIGVVLGVLAGLGLAYLLFKKFVFDKYILKRRSRKRSRK</sequence>
<dbReference type="Gene3D" id="2.130.10.10">
    <property type="entry name" value="YVTN repeat-like/Quinoprotein amine dehydrogenase"/>
    <property type="match status" value="2"/>
</dbReference>
<evidence type="ECO:0000256" key="2">
    <source>
        <dbReference type="SAM" id="SignalP"/>
    </source>
</evidence>
<keyword evidence="1 3" id="KW-0812">Transmembrane</keyword>
<organism evidence="3">
    <name type="scientific">Spiroplasma citri</name>
    <dbReference type="NCBI Taxonomy" id="2133"/>
    <lineage>
        <taxon>Bacteria</taxon>
        <taxon>Bacillati</taxon>
        <taxon>Mycoplasmatota</taxon>
        <taxon>Mollicutes</taxon>
        <taxon>Entomoplasmatales</taxon>
        <taxon>Spiroplasmataceae</taxon>
        <taxon>Spiroplasma</taxon>
    </lineage>
</organism>
<dbReference type="SUPFAM" id="SSF101898">
    <property type="entry name" value="NHL repeat"/>
    <property type="match status" value="1"/>
</dbReference>
<dbReference type="GO" id="GO:0016020">
    <property type="term" value="C:membrane"/>
    <property type="evidence" value="ECO:0007669"/>
    <property type="project" value="InterPro"/>
</dbReference>
<reference evidence="3" key="2">
    <citation type="journal article" date="2006" name="Microbiology (Mosc.)">
        <title>Absence of plasmids encoding adhesion-related proteins innon-insect-transmissible strains of Spiroplasma citri.</title>
        <authorList>
            <person name="Berho N."/>
            <person name="Duret S."/>
            <person name="Renaudin J."/>
        </authorList>
    </citation>
    <scope>NUCLEOTIDE SEQUENCE</scope>
    <source>
        <strain evidence="3">GII3</strain>
        <plasmid evidence="3">pSci5</plasmid>
    </source>
</reference>
<keyword evidence="1" id="KW-0472">Membrane</keyword>
<feature type="signal peptide" evidence="2">
    <location>
        <begin position="1"/>
        <end position="23"/>
    </location>
</feature>
<proteinExistence type="predicted"/>
<feature type="chain" id="PRO_5004231427" evidence="2">
    <location>
        <begin position="24"/>
        <end position="861"/>
    </location>
</feature>
<keyword evidence="3" id="KW-0614">Plasmid</keyword>
<dbReference type="RefSeq" id="WP_011310475.1">
    <property type="nucleotide sequence ID" value="NC_007391.1"/>
</dbReference>
<evidence type="ECO:0000256" key="1">
    <source>
        <dbReference type="SAM" id="Phobius"/>
    </source>
</evidence>
<dbReference type="EMBL" id="AJ969073">
    <property type="protein sequence ID" value="CAI94295.1"/>
    <property type="molecule type" value="Genomic_DNA"/>
</dbReference>
<keyword evidence="2" id="KW-0732">Signal</keyword>
<dbReference type="InterPro" id="IPR015943">
    <property type="entry name" value="WD40/YVTN_repeat-like_dom_sf"/>
</dbReference>
<accession>Q3ZVJ3</accession>
<protein>
    <submittedName>
        <fullName evidence="3">Adhesion related protein, transmembrane</fullName>
    </submittedName>
</protein>
<keyword evidence="1" id="KW-1133">Transmembrane helix</keyword>
<name>Q3ZVJ3_SPICI</name>
<geneLocation type="plasmid" evidence="3">
    <name>pSci5</name>
</geneLocation>
<dbReference type="AlphaFoldDB" id="Q3ZVJ3"/>
<feature type="transmembrane region" description="Helical" evidence="1">
    <location>
        <begin position="821"/>
        <end position="841"/>
    </location>
</feature>
<gene>
    <name evidence="3" type="primary">arp5a</name>
</gene>
<reference evidence="3" key="1">
    <citation type="submission" date="2005-05" db="EMBL/GenBank/DDBJ databases">
        <authorList>
            <person name="Foissac X."/>
        </authorList>
    </citation>
    <scope>NUCLEOTIDE SEQUENCE</scope>
    <source>
        <strain evidence="3">GII3</strain>
        <plasmid evidence="3">pSci5</plasmid>
    </source>
</reference>